<dbReference type="RefSeq" id="WP_175232512.1">
    <property type="nucleotide sequence ID" value="NZ_CADIKH010000072.1"/>
</dbReference>
<feature type="region of interest" description="Disordered" evidence="1">
    <location>
        <begin position="1"/>
        <end position="44"/>
    </location>
</feature>
<feature type="compositionally biased region" description="Basic and acidic residues" evidence="1">
    <location>
        <begin position="22"/>
        <end position="32"/>
    </location>
</feature>
<accession>A0A6J5F3I5</accession>
<protein>
    <submittedName>
        <fullName evidence="2">Uncharacterized protein</fullName>
    </submittedName>
</protein>
<evidence type="ECO:0000256" key="1">
    <source>
        <dbReference type="SAM" id="MobiDB-lite"/>
    </source>
</evidence>
<evidence type="ECO:0000313" key="3">
    <source>
        <dbReference type="Proteomes" id="UP000494363"/>
    </source>
</evidence>
<name>A0A6J5F3I5_9BURK</name>
<dbReference type="Proteomes" id="UP000494363">
    <property type="component" value="Unassembled WGS sequence"/>
</dbReference>
<feature type="compositionally biased region" description="Basic and acidic residues" evidence="1">
    <location>
        <begin position="1"/>
        <end position="12"/>
    </location>
</feature>
<dbReference type="AlphaFoldDB" id="A0A6J5F3I5"/>
<proteinExistence type="predicted"/>
<keyword evidence="3" id="KW-1185">Reference proteome</keyword>
<sequence>MPDINVRYKSELTSKPQIFHARQQDARTRDAATARSPSRRPPPFNAQIEALQSTLLDTCPAPKPATSFTVSEPTQPPQRLLATVLLQTLSLVSSTRPGAPEALPFTSHGNRASTGELALAPFSWKASPSLDTLAQYADGNSLATALEKARPATSPPLFAPGLIYDNPHSRVKRVMGTTYRPVEIPLSNRAMSRAKAHELQYREDGLNPHQEIDVTDGYPTGSEVPGDSRHEWSISLLKYGLEHHKVQNSLAITRIVHDKDKQIAKEVVISAKKADEKHKAQFDKSMQAQVIELTLRITSLLESLGVDTTSTPATIFAATPFPNDPLFATLTQGQYGLVVQTRAGGQERSFIVSTANWQKNPVIIETDDSNWRSQAWIHANAEKFFGYKMQRVFYRNTLADFRSVRSAAPHVATPLVAATRQEQWEAAWAATDTEKYVDQFHDELVSAVSMPVVDMVTGGVGKLGRLAPKLASHGYTIVKGSRITSVISKGFSATKIGRRRYRIALRMKRKEHFEVKMSGGRIVGKPEKMPLYSGRAIPKPPRVVAAGSVGTVRNEAIQTSGMFDCTTVLVQAKSEHGDAVSGLFHVMGSNLAAGEGRGLQKMDDLIAIARNNRDARFTVIFGENNGPAGQTVFMTQENNRLLPLFESQKYPFRFAKSNQVIAYPDGTLDLGEGGKFITGKELLKLTEEIRNA</sequence>
<gene>
    <name evidence="2" type="ORF">LMG29542_07184</name>
</gene>
<dbReference type="EMBL" id="CADIKH010000072">
    <property type="protein sequence ID" value="CAB3773308.1"/>
    <property type="molecule type" value="Genomic_DNA"/>
</dbReference>
<evidence type="ECO:0000313" key="2">
    <source>
        <dbReference type="EMBL" id="CAB3773308.1"/>
    </source>
</evidence>
<organism evidence="2 3">
    <name type="scientific">Paraburkholderia humisilvae</name>
    <dbReference type="NCBI Taxonomy" id="627669"/>
    <lineage>
        <taxon>Bacteria</taxon>
        <taxon>Pseudomonadati</taxon>
        <taxon>Pseudomonadota</taxon>
        <taxon>Betaproteobacteria</taxon>
        <taxon>Burkholderiales</taxon>
        <taxon>Burkholderiaceae</taxon>
        <taxon>Paraburkholderia</taxon>
    </lineage>
</organism>
<reference evidence="2 3" key="1">
    <citation type="submission" date="2020-04" db="EMBL/GenBank/DDBJ databases">
        <authorList>
            <person name="De Canck E."/>
        </authorList>
    </citation>
    <scope>NUCLEOTIDE SEQUENCE [LARGE SCALE GENOMIC DNA]</scope>
    <source>
        <strain evidence="2 3">LMG 29542</strain>
    </source>
</reference>